<evidence type="ECO:0000313" key="2">
    <source>
        <dbReference type="EMBL" id="GEZ69058.1"/>
    </source>
</evidence>
<organism evidence="2">
    <name type="scientific">Tanacetum cinerariifolium</name>
    <name type="common">Dalmatian daisy</name>
    <name type="synonym">Chrysanthemum cinerariifolium</name>
    <dbReference type="NCBI Taxonomy" id="118510"/>
    <lineage>
        <taxon>Eukaryota</taxon>
        <taxon>Viridiplantae</taxon>
        <taxon>Streptophyta</taxon>
        <taxon>Embryophyta</taxon>
        <taxon>Tracheophyta</taxon>
        <taxon>Spermatophyta</taxon>
        <taxon>Magnoliopsida</taxon>
        <taxon>eudicotyledons</taxon>
        <taxon>Gunneridae</taxon>
        <taxon>Pentapetalae</taxon>
        <taxon>asterids</taxon>
        <taxon>campanulids</taxon>
        <taxon>Asterales</taxon>
        <taxon>Asteraceae</taxon>
        <taxon>Asteroideae</taxon>
        <taxon>Anthemideae</taxon>
        <taxon>Anthemidinae</taxon>
        <taxon>Tanacetum</taxon>
    </lineage>
</organism>
<sequence>KKLKLFKKSFKKLLFEKGNLHENVKRLRFKLDKVQRDLDSDPYNVCLREEEAMVVFADGSVATAFVSHYEAFLGQPANSTPFNNVKLFPNQLDVKDAAAMEAWDLVANDVTKAIQEFFVNGTLLKELNHTIIALIPKVASPPCVNDYRPISCRTVLFKCISKIITNRIKDSLKYLISLNQSAFVPGRRILDNILLTQELMHNYHLNRGEPRCAFKVDIQKADDTVDLDFLKDVLLAFGFHNQMVEEVLGKVCKSNSFTYHRYCSEMEIINLCFADDLFLFAHGNANLASVIMEALDEFKHVSGLVPKSLWVKWIHIYKLRGCNFWDVPLRGNMTWGWRKILQLRPMVRDFIWHKIRPRSNVSVWFDRWCSSWPLSTIISMRDIHRAGYNMSTKVINPISNGIWKCPQEWRSKYPHLTSVTIQAIGNYSNDTWSGVIACEWSNSFWYLWFGIVFDRKIRK</sequence>
<dbReference type="Pfam" id="PF00078">
    <property type="entry name" value="RVT_1"/>
    <property type="match status" value="1"/>
</dbReference>
<protein>
    <recommendedName>
        <fullName evidence="1">Reverse transcriptase domain-containing protein</fullName>
    </recommendedName>
</protein>
<dbReference type="CDD" id="cd01650">
    <property type="entry name" value="RT_nLTR_like"/>
    <property type="match status" value="1"/>
</dbReference>
<dbReference type="EMBL" id="BKCJ010310580">
    <property type="protein sequence ID" value="GEZ69058.1"/>
    <property type="molecule type" value="Genomic_DNA"/>
</dbReference>
<accession>A0A699ISC6</accession>
<comment type="caution">
    <text evidence="2">The sequence shown here is derived from an EMBL/GenBank/DDBJ whole genome shotgun (WGS) entry which is preliminary data.</text>
</comment>
<dbReference type="SUPFAM" id="SSF56672">
    <property type="entry name" value="DNA/RNA polymerases"/>
    <property type="match status" value="1"/>
</dbReference>
<evidence type="ECO:0000259" key="1">
    <source>
        <dbReference type="Pfam" id="PF00078"/>
    </source>
</evidence>
<dbReference type="PANTHER" id="PTHR46890">
    <property type="entry name" value="NON-LTR RETROLELEMENT REVERSE TRANSCRIPTASE-LIKE PROTEIN-RELATED"/>
    <property type="match status" value="1"/>
</dbReference>
<proteinExistence type="predicted"/>
<dbReference type="InterPro" id="IPR043502">
    <property type="entry name" value="DNA/RNA_pol_sf"/>
</dbReference>
<dbReference type="PANTHER" id="PTHR46890:SF48">
    <property type="entry name" value="RNA-DIRECTED DNA POLYMERASE"/>
    <property type="match status" value="1"/>
</dbReference>
<dbReference type="AlphaFoldDB" id="A0A699ISC6"/>
<dbReference type="InterPro" id="IPR000477">
    <property type="entry name" value="RT_dom"/>
</dbReference>
<feature type="domain" description="Reverse transcriptase" evidence="1">
    <location>
        <begin position="137"/>
        <end position="262"/>
    </location>
</feature>
<dbReference type="InterPro" id="IPR052343">
    <property type="entry name" value="Retrotransposon-Effector_Assoc"/>
</dbReference>
<name>A0A699ISC6_TANCI</name>
<reference evidence="2" key="1">
    <citation type="journal article" date="2019" name="Sci. Rep.">
        <title>Draft genome of Tanacetum cinerariifolium, the natural source of mosquito coil.</title>
        <authorList>
            <person name="Yamashiro T."/>
            <person name="Shiraishi A."/>
            <person name="Satake H."/>
            <person name="Nakayama K."/>
        </authorList>
    </citation>
    <scope>NUCLEOTIDE SEQUENCE</scope>
</reference>
<feature type="non-terminal residue" evidence="2">
    <location>
        <position position="1"/>
    </location>
</feature>
<gene>
    <name evidence="2" type="ORF">Tci_541031</name>
</gene>